<evidence type="ECO:0000313" key="1">
    <source>
        <dbReference type="EMBL" id="KAK2095547.1"/>
    </source>
</evidence>
<comment type="caution">
    <text evidence="1">The sequence shown here is derived from an EMBL/GenBank/DDBJ whole genome shotgun (WGS) entry which is preliminary data.</text>
</comment>
<dbReference type="InterPro" id="IPR040227">
    <property type="entry name" value="Nibrin-rel"/>
</dbReference>
<evidence type="ECO:0000313" key="2">
    <source>
        <dbReference type="Proteomes" id="UP001266305"/>
    </source>
</evidence>
<dbReference type="Proteomes" id="UP001266305">
    <property type="component" value="Unassembled WGS sequence"/>
</dbReference>
<dbReference type="InterPro" id="IPR043014">
    <property type="entry name" value="Nibrin_BRCT2_sf"/>
</dbReference>
<dbReference type="EMBL" id="JASSZA010000013">
    <property type="protein sequence ID" value="KAK2095547.1"/>
    <property type="molecule type" value="Genomic_DNA"/>
</dbReference>
<keyword evidence="2" id="KW-1185">Reference proteome</keyword>
<gene>
    <name evidence="1" type="ORF">P7K49_026963</name>
</gene>
<feature type="non-terminal residue" evidence="1">
    <location>
        <position position="64"/>
    </location>
</feature>
<dbReference type="PANTHER" id="PTHR12162:SF0">
    <property type="entry name" value="NIBRIN"/>
    <property type="match status" value="1"/>
</dbReference>
<dbReference type="PANTHER" id="PTHR12162">
    <property type="entry name" value="NIBRIN-RELATED"/>
    <property type="match status" value="1"/>
</dbReference>
<protein>
    <submittedName>
        <fullName evidence="1">Uncharacterized protein</fullName>
    </submittedName>
</protein>
<dbReference type="Gene3D" id="3.40.50.10980">
    <property type="entry name" value="Nibrin, BRCT2 domain"/>
    <property type="match status" value="1"/>
</dbReference>
<sequence length="64" mass="7046">HKKLSLAVVLGGGKARLITEENEEEHNVFLAPGTCVVDTGITNSQILIPDSQKKWIQSIMDMLQ</sequence>
<accession>A0ABQ9UEP2</accession>
<feature type="non-terminal residue" evidence="1">
    <location>
        <position position="1"/>
    </location>
</feature>
<reference evidence="1 2" key="1">
    <citation type="submission" date="2023-05" db="EMBL/GenBank/DDBJ databases">
        <title>B98-5 Cell Line De Novo Hybrid Assembly: An Optical Mapping Approach.</title>
        <authorList>
            <person name="Kananen K."/>
            <person name="Auerbach J.A."/>
            <person name="Kautto E."/>
            <person name="Blachly J.S."/>
        </authorList>
    </citation>
    <scope>NUCLEOTIDE SEQUENCE [LARGE SCALE GENOMIC DNA]</scope>
    <source>
        <strain evidence="1">B95-8</strain>
        <tissue evidence="1">Cell line</tissue>
    </source>
</reference>
<proteinExistence type="predicted"/>
<organism evidence="1 2">
    <name type="scientific">Saguinus oedipus</name>
    <name type="common">Cotton-top tamarin</name>
    <name type="synonym">Oedipomidas oedipus</name>
    <dbReference type="NCBI Taxonomy" id="9490"/>
    <lineage>
        <taxon>Eukaryota</taxon>
        <taxon>Metazoa</taxon>
        <taxon>Chordata</taxon>
        <taxon>Craniata</taxon>
        <taxon>Vertebrata</taxon>
        <taxon>Euteleostomi</taxon>
        <taxon>Mammalia</taxon>
        <taxon>Eutheria</taxon>
        <taxon>Euarchontoglires</taxon>
        <taxon>Primates</taxon>
        <taxon>Haplorrhini</taxon>
        <taxon>Platyrrhini</taxon>
        <taxon>Cebidae</taxon>
        <taxon>Callitrichinae</taxon>
        <taxon>Saguinus</taxon>
    </lineage>
</organism>
<name>A0ABQ9UEP2_SAGOE</name>